<proteinExistence type="predicted"/>
<reference evidence="2 3" key="1">
    <citation type="submission" date="2018-01" db="EMBL/GenBank/DDBJ databases">
        <title>The whole genome sequencing and assembly of Halobacillus litoralis ERB031 strain.</title>
        <authorList>
            <person name="Lee S.-J."/>
            <person name="Park M.-K."/>
            <person name="Kim J.-Y."/>
            <person name="Lee Y.-J."/>
            <person name="Yi H."/>
            <person name="Bahn Y.-S."/>
            <person name="Kim J.F."/>
            <person name="Lee D.-W."/>
        </authorList>
    </citation>
    <scope>NUCLEOTIDE SEQUENCE [LARGE SCALE GENOMIC DNA]</scope>
    <source>
        <strain evidence="2 3">ERB 031</strain>
    </source>
</reference>
<organism evidence="2 3">
    <name type="scientific">Halobacillus litoralis</name>
    <dbReference type="NCBI Taxonomy" id="45668"/>
    <lineage>
        <taxon>Bacteria</taxon>
        <taxon>Bacillati</taxon>
        <taxon>Bacillota</taxon>
        <taxon>Bacilli</taxon>
        <taxon>Bacillales</taxon>
        <taxon>Bacillaceae</taxon>
        <taxon>Halobacillus</taxon>
    </lineage>
</organism>
<sequence length="155" mass="17399">MVKRTFLFIAFLFLIACSSQDLGLGDLKEAHPDSFADPIEALSKEEQEKVGLPDEIPFEVASVKATTSEEQVEVIYESSNSEKVLVTTLFNPDNILQESELQIPLNSGAVAGVQKKEDYVYIEWYESEADVIYQIEYHGSEEERTENAMNIANSI</sequence>
<feature type="signal peptide" evidence="1">
    <location>
        <begin position="1"/>
        <end position="23"/>
    </location>
</feature>
<name>A0A410MB40_9BACI</name>
<evidence type="ECO:0000313" key="3">
    <source>
        <dbReference type="Proteomes" id="UP000287756"/>
    </source>
</evidence>
<feature type="chain" id="PRO_5038881673" description="DUF4367 domain-containing protein" evidence="1">
    <location>
        <begin position="24"/>
        <end position="155"/>
    </location>
</feature>
<dbReference type="OrthoDB" id="2974085at2"/>
<keyword evidence="1" id="KW-0732">Signal</keyword>
<evidence type="ECO:0000256" key="1">
    <source>
        <dbReference type="SAM" id="SignalP"/>
    </source>
</evidence>
<gene>
    <name evidence="2" type="ORF">HLI_06550</name>
</gene>
<accession>A0A410MB40</accession>
<dbReference type="KEGG" id="hli:HLI_06550"/>
<protein>
    <recommendedName>
        <fullName evidence="4">DUF4367 domain-containing protein</fullName>
    </recommendedName>
</protein>
<evidence type="ECO:0000313" key="2">
    <source>
        <dbReference type="EMBL" id="QAS51900.1"/>
    </source>
</evidence>
<dbReference type="RefSeq" id="WP_128524031.1">
    <property type="nucleotide sequence ID" value="NZ_CP026118.1"/>
</dbReference>
<evidence type="ECO:0008006" key="4">
    <source>
        <dbReference type="Google" id="ProtNLM"/>
    </source>
</evidence>
<dbReference type="EMBL" id="CP026118">
    <property type="protein sequence ID" value="QAS51900.1"/>
    <property type="molecule type" value="Genomic_DNA"/>
</dbReference>
<dbReference type="PROSITE" id="PS51257">
    <property type="entry name" value="PROKAR_LIPOPROTEIN"/>
    <property type="match status" value="1"/>
</dbReference>
<dbReference type="AlphaFoldDB" id="A0A410MB40"/>
<dbReference type="Proteomes" id="UP000287756">
    <property type="component" value="Chromosome"/>
</dbReference>